<organism evidence="9 10">
    <name type="scientific">Sinocyclocheilus grahami</name>
    <name type="common">Dianchi golden-line fish</name>
    <name type="synonym">Barbus grahami</name>
    <dbReference type="NCBI Taxonomy" id="75366"/>
    <lineage>
        <taxon>Eukaryota</taxon>
        <taxon>Metazoa</taxon>
        <taxon>Chordata</taxon>
        <taxon>Craniata</taxon>
        <taxon>Vertebrata</taxon>
        <taxon>Euteleostomi</taxon>
        <taxon>Actinopterygii</taxon>
        <taxon>Neopterygii</taxon>
        <taxon>Teleostei</taxon>
        <taxon>Ostariophysi</taxon>
        <taxon>Cypriniformes</taxon>
        <taxon>Cyprinidae</taxon>
        <taxon>Cyprininae</taxon>
        <taxon>Sinocyclocheilus</taxon>
    </lineage>
</organism>
<evidence type="ECO:0000256" key="1">
    <source>
        <dbReference type="ARBA" id="ARBA00004120"/>
    </source>
</evidence>
<feature type="coiled-coil region" evidence="8">
    <location>
        <begin position="71"/>
        <end position="199"/>
    </location>
</feature>
<evidence type="ECO:0000256" key="2">
    <source>
        <dbReference type="ARBA" id="ARBA00004300"/>
    </source>
</evidence>
<proteinExistence type="predicted"/>
<dbReference type="GO" id="GO:1905515">
    <property type="term" value="P:non-motile cilium assembly"/>
    <property type="evidence" value="ECO:0007669"/>
    <property type="project" value="TreeGrafter"/>
</dbReference>
<evidence type="ECO:0000313" key="10">
    <source>
        <dbReference type="Proteomes" id="UP000472262"/>
    </source>
</evidence>
<protein>
    <recommendedName>
        <fullName evidence="11">Centrosomal protein of 290kDa coiled-coil region domain-containing protein</fullName>
    </recommendedName>
</protein>
<dbReference type="Ensembl" id="ENSSGRT00000108652.1">
    <property type="protein sequence ID" value="ENSSGRP00000102176.1"/>
    <property type="gene ID" value="ENSSGRG00000050797.1"/>
</dbReference>
<dbReference type="GO" id="GO:0035869">
    <property type="term" value="C:ciliary transition zone"/>
    <property type="evidence" value="ECO:0007669"/>
    <property type="project" value="TreeGrafter"/>
</dbReference>
<dbReference type="PANTHER" id="PTHR18879">
    <property type="entry name" value="CENTROSOMAL PROTEIN OF 290 KDA"/>
    <property type="match status" value="1"/>
</dbReference>
<evidence type="ECO:0000256" key="8">
    <source>
        <dbReference type="SAM" id="Coils"/>
    </source>
</evidence>
<keyword evidence="7" id="KW-0966">Cell projection</keyword>
<evidence type="ECO:0000256" key="3">
    <source>
        <dbReference type="ARBA" id="ARBA00022490"/>
    </source>
</evidence>
<reference evidence="9" key="1">
    <citation type="submission" date="2025-08" db="UniProtKB">
        <authorList>
            <consortium name="Ensembl"/>
        </authorList>
    </citation>
    <scope>IDENTIFICATION</scope>
</reference>
<sequence>MAQHVMGGGDTRFLRDEIHQLESHLELKEREVTQLEKEMGKERKANEEVALFTSALHPVQMAQHVMGGGDTRFLRDEIHQLESHLELKEREVTQLEKEMGKERKANEELALCAEEAEEKNRKLKREVCPVISHAEGMAANLKSENEHLQKNLEESVKEMENMIAVQQTDAIMDQLRKERDHAKLQIRELNEQIQARVEEDDPVMAAVNAKVEEWKSVLSGKDMDILKNQQMIRDLREKLQAAQMDSDKSNIIALQQAVQERDNQIKMLSEQVEQYTTEMEKNAVLIEELKKPLKKDKGHVSVQQRRLEDLSTKLQAGERRALEAERAAQLAEHDARDKDKELSDTLSRIRLYESVSLSLFFLLHLYCEHSLKIFPFMGRMVWKRPSLRSPGLNQKEELDLSEFRRSKILKQRQYKAKNQVLLKEVKPISVVSVTNNKQLEQGMKEILRAIQDTQKKTPTSTGVSIPSLDRLNNALEMKYSEGKFDLTGRNEELRQEMKAAREEAANTLNQLTKANEKIARLESEVESVGKSTGTAIHYKSLALPEEMTPTSAEVINTLNEYMVQLLQVCVSVRLLYHIITETRCNVHNIKTPDCGCSGDQKQRRFH</sequence>
<keyword evidence="6" id="KW-0206">Cytoskeleton</keyword>
<keyword evidence="4" id="KW-0970">Cilium biogenesis/degradation</keyword>
<evidence type="ECO:0000313" key="9">
    <source>
        <dbReference type="Ensembl" id="ENSSGRP00000102176.1"/>
    </source>
</evidence>
<feature type="coiled-coil region" evidence="8">
    <location>
        <begin position="483"/>
        <end position="531"/>
    </location>
</feature>
<dbReference type="Proteomes" id="UP000472262">
    <property type="component" value="Unassembled WGS sequence"/>
</dbReference>
<feature type="coiled-coil region" evidence="8">
    <location>
        <begin position="225"/>
        <end position="334"/>
    </location>
</feature>
<accession>A0A672SJD6</accession>
<reference evidence="9" key="2">
    <citation type="submission" date="2025-09" db="UniProtKB">
        <authorList>
            <consortium name="Ensembl"/>
        </authorList>
    </citation>
    <scope>IDENTIFICATION</scope>
</reference>
<dbReference type="GO" id="GO:1905349">
    <property type="term" value="P:ciliary transition zone assembly"/>
    <property type="evidence" value="ECO:0007669"/>
    <property type="project" value="TreeGrafter"/>
</dbReference>
<evidence type="ECO:0000256" key="6">
    <source>
        <dbReference type="ARBA" id="ARBA00023212"/>
    </source>
</evidence>
<dbReference type="GO" id="GO:0097711">
    <property type="term" value="P:ciliary basal body-plasma membrane docking"/>
    <property type="evidence" value="ECO:0007669"/>
    <property type="project" value="TreeGrafter"/>
</dbReference>
<evidence type="ECO:0000256" key="7">
    <source>
        <dbReference type="ARBA" id="ARBA00023273"/>
    </source>
</evidence>
<dbReference type="InterPro" id="IPR026201">
    <property type="entry name" value="Cep290"/>
</dbReference>
<feature type="coiled-coil region" evidence="8">
    <location>
        <begin position="11"/>
        <end position="45"/>
    </location>
</feature>
<evidence type="ECO:0000256" key="4">
    <source>
        <dbReference type="ARBA" id="ARBA00022794"/>
    </source>
</evidence>
<dbReference type="AlphaFoldDB" id="A0A672SJD6"/>
<keyword evidence="5 8" id="KW-0175">Coiled coil</keyword>
<dbReference type="GO" id="GO:0034451">
    <property type="term" value="C:centriolar satellite"/>
    <property type="evidence" value="ECO:0007669"/>
    <property type="project" value="TreeGrafter"/>
</dbReference>
<keyword evidence="10" id="KW-1185">Reference proteome</keyword>
<dbReference type="GO" id="GO:0043010">
    <property type="term" value="P:camera-type eye development"/>
    <property type="evidence" value="ECO:0007669"/>
    <property type="project" value="TreeGrafter"/>
</dbReference>
<dbReference type="GO" id="GO:0001822">
    <property type="term" value="P:kidney development"/>
    <property type="evidence" value="ECO:0007669"/>
    <property type="project" value="TreeGrafter"/>
</dbReference>
<name>A0A672SJD6_SINGR</name>
<evidence type="ECO:0000256" key="5">
    <source>
        <dbReference type="ARBA" id="ARBA00023054"/>
    </source>
</evidence>
<evidence type="ECO:0008006" key="11">
    <source>
        <dbReference type="Google" id="ProtNLM"/>
    </source>
</evidence>
<comment type="subcellular location">
    <subcellularLocation>
        <location evidence="1">Cytoplasm</location>
        <location evidence="1">Cytoskeleton</location>
        <location evidence="1">Cilium basal body</location>
    </subcellularLocation>
    <subcellularLocation>
        <location evidence="2">Cytoplasm</location>
        <location evidence="2">Cytoskeleton</location>
        <location evidence="2">Microtubule organizing center</location>
        <location evidence="2">Centrosome</location>
    </subcellularLocation>
</comment>
<dbReference type="InParanoid" id="A0A672SJD6"/>
<dbReference type="PANTHER" id="PTHR18879:SF20">
    <property type="entry name" value="CENTROSOMAL PROTEIN OF 290 KDA"/>
    <property type="match status" value="1"/>
</dbReference>
<keyword evidence="3" id="KW-0963">Cytoplasm</keyword>